<dbReference type="EMBL" id="ADWQ01000127">
    <property type="protein sequence ID" value="EFU32233.1"/>
    <property type="molecule type" value="Genomic_DNA"/>
</dbReference>
<comment type="caution">
    <text evidence="3">The sequence shown here is derived from an EMBL/GenBank/DDBJ whole genome shotgun (WGS) entry which is preliminary data.</text>
</comment>
<proteinExistence type="predicted"/>
<sequence length="631" mass="70933">GGITAGGVMLNQETAKAARTDSGYILRAPRRMRVADAVAQYMRVPMGAGNSVPWDPLVAPYVIEPMNCLASREYDAVIFVGPARTGKTIGLIDGWVIYNVICDPADMLIIQMTEEKAREHSKKRLARTFRVSPEVVSRLSPNKNDNNVYDRTFLAGNYLKIGWPSVNIMSSSDYKCVALTDYDRFPEDIDGEGDAFSLASKRTTTFMSSGMTLVESSPGRDVKDVKWRRTSPHEAPPTTGILSLYNRGDRRRWYWPCPHCGEYFQPCGDVVAGFRDIADPVLASEAAYIQCPSCSGRIMPEHKRELNGRGVWLRDGESINADGSRYGDPRRSRIASFWMEGPAAAYQTLSQLVYKLLTAEQEYETTGSEETLKTVINTDWGLPYLPRASMEQRKSELLEQRAEPVPSRSVPDGVNFLVATVDVQAGRHRRFVVQVTGYGSRGERWIIDRYNITQSLRGDSDGESQRIDPASYPEDWDVLLTDVFHKSWPLASDPSQQMRLMAMAVDSGGEDGVTDNAYKFWRRCRRDGLGKRIYLFKGDSIRRAKLISRTFPDNTGRTGRRAQAAGDVPLWLLQTDALKDRVNNALWRDSPGPGYVHFPDWLGSWFYDELTYEERSSDGKWSKPGRGANEA</sequence>
<dbReference type="PANTHER" id="PTHR34413:SF2">
    <property type="entry name" value="PROPHAGE TAIL FIBER ASSEMBLY PROTEIN HOMOLOG TFAE-RELATED"/>
    <property type="match status" value="1"/>
</dbReference>
<dbReference type="InterPro" id="IPR046454">
    <property type="entry name" value="GpA_endonuclease"/>
</dbReference>
<protein>
    <submittedName>
        <fullName evidence="3">Phage terminase large subunit (GpA)</fullName>
    </submittedName>
</protein>
<feature type="non-terminal residue" evidence="3">
    <location>
        <position position="631"/>
    </location>
</feature>
<dbReference type="PANTHER" id="PTHR34413">
    <property type="entry name" value="PROPHAGE TAIL FIBER ASSEMBLY PROTEIN HOMOLOG TFAE-RELATED-RELATED"/>
    <property type="match status" value="1"/>
</dbReference>
<accession>A0AAN3M3Y5</accession>
<dbReference type="GO" id="GO:0016887">
    <property type="term" value="F:ATP hydrolysis activity"/>
    <property type="evidence" value="ECO:0007669"/>
    <property type="project" value="InterPro"/>
</dbReference>
<evidence type="ECO:0000313" key="3">
    <source>
        <dbReference type="EMBL" id="EFU32233.1"/>
    </source>
</evidence>
<dbReference type="InterPro" id="IPR046453">
    <property type="entry name" value="GpA_ATPase"/>
</dbReference>
<dbReference type="AlphaFoldDB" id="A0AAN3M3Y5"/>
<dbReference type="Proteomes" id="UP000005056">
    <property type="component" value="Unassembled WGS sequence"/>
</dbReference>
<name>A0AAN3M3Y5_ECOLX</name>
<feature type="domain" description="Terminase large subunit GpA endonuclease" evidence="2">
    <location>
        <begin position="334"/>
        <end position="631"/>
    </location>
</feature>
<feature type="domain" description="Phage terminase large subunit GpA ATPase" evidence="1">
    <location>
        <begin position="49"/>
        <end position="312"/>
    </location>
</feature>
<dbReference type="Pfam" id="PF20454">
    <property type="entry name" value="GpA_nuclease"/>
    <property type="match status" value="1"/>
</dbReference>
<dbReference type="Pfam" id="PF05876">
    <property type="entry name" value="GpA_ATPase"/>
    <property type="match status" value="1"/>
</dbReference>
<evidence type="ECO:0000259" key="1">
    <source>
        <dbReference type="Pfam" id="PF05876"/>
    </source>
</evidence>
<evidence type="ECO:0000259" key="2">
    <source>
        <dbReference type="Pfam" id="PF20454"/>
    </source>
</evidence>
<evidence type="ECO:0000313" key="4">
    <source>
        <dbReference type="Proteomes" id="UP000005056"/>
    </source>
</evidence>
<dbReference type="InterPro" id="IPR051220">
    <property type="entry name" value="TFA_Chaperone"/>
</dbReference>
<organism evidence="3 4">
    <name type="scientific">Escherichia coli MS 85-1</name>
    <dbReference type="NCBI Taxonomy" id="679202"/>
    <lineage>
        <taxon>Bacteria</taxon>
        <taxon>Pseudomonadati</taxon>
        <taxon>Pseudomonadota</taxon>
        <taxon>Gammaproteobacteria</taxon>
        <taxon>Enterobacterales</taxon>
        <taxon>Enterobacteriaceae</taxon>
        <taxon>Escherichia</taxon>
    </lineage>
</organism>
<reference evidence="3 4" key="1">
    <citation type="submission" date="2010-09" db="EMBL/GenBank/DDBJ databases">
        <authorList>
            <person name="Weinstock G."/>
            <person name="Sodergren E."/>
            <person name="Clifton S."/>
            <person name="Fulton L."/>
            <person name="Fulton B."/>
            <person name="Courtney L."/>
            <person name="Fronick C."/>
            <person name="Harrison M."/>
            <person name="Strong C."/>
            <person name="Farmer C."/>
            <person name="Delahaunty K."/>
            <person name="Markovic C."/>
            <person name="Hall O."/>
            <person name="Minx P."/>
            <person name="Tomlinson C."/>
            <person name="Mitreva M."/>
            <person name="Hou S."/>
            <person name="Chen J."/>
            <person name="Wollam A."/>
            <person name="Pepin K.H."/>
            <person name="Johnson M."/>
            <person name="Bhonagiri V."/>
            <person name="Zhang X."/>
            <person name="Suruliraj S."/>
            <person name="Warren W."/>
            <person name="Chinwalla A."/>
            <person name="Mardis E.R."/>
            <person name="Wilson R.K."/>
        </authorList>
    </citation>
    <scope>NUCLEOTIDE SEQUENCE [LARGE SCALE GENOMIC DNA]</scope>
    <source>
        <strain evidence="3 4">MS 85-1</strain>
    </source>
</reference>
<feature type="non-terminal residue" evidence="3">
    <location>
        <position position="1"/>
    </location>
</feature>
<dbReference type="GO" id="GO:0004519">
    <property type="term" value="F:endonuclease activity"/>
    <property type="evidence" value="ECO:0007669"/>
    <property type="project" value="InterPro"/>
</dbReference>
<gene>
    <name evidence="3" type="ORF">HMPREF9350_05957</name>
</gene>